<comment type="caution">
    <text evidence="3">The sequence shown here is derived from an EMBL/GenBank/DDBJ whole genome shotgun (WGS) entry which is preliminary data.</text>
</comment>
<dbReference type="PANTHER" id="PTHR43240">
    <property type="entry name" value="1,4-DIHYDROXY-2-NAPHTHOYL-COA THIOESTERASE 1"/>
    <property type="match status" value="1"/>
</dbReference>
<dbReference type="EMBL" id="JAXCLA010000004">
    <property type="protein sequence ID" value="MDY0745827.1"/>
    <property type="molecule type" value="Genomic_DNA"/>
</dbReference>
<dbReference type="InterPro" id="IPR006683">
    <property type="entry name" value="Thioestr_dom"/>
</dbReference>
<feature type="domain" description="Thioesterase" evidence="2">
    <location>
        <begin position="90"/>
        <end position="166"/>
    </location>
</feature>
<evidence type="ECO:0000313" key="4">
    <source>
        <dbReference type="Proteomes" id="UP001285263"/>
    </source>
</evidence>
<sequence length="182" mass="19724">MSETSSHDEVLQQWMADEAALRGRMQQEPGVARREQVIGRTGLETMQALLNGELPPPPIAQTMDFTLVSVAFGEAVFQGRPLFKHYNPLGSVHGGWYATLLDSALGCAVHTTMPVGRAYTTLEFKVNLVRTLTHKIPLVRAIGKVVHSGRQTATAEASIVGHDGKLYAHASTTCLVFEMPGA</sequence>
<dbReference type="Pfam" id="PF03061">
    <property type="entry name" value="4HBT"/>
    <property type="match status" value="1"/>
</dbReference>
<evidence type="ECO:0000259" key="2">
    <source>
        <dbReference type="Pfam" id="PF03061"/>
    </source>
</evidence>
<keyword evidence="1 3" id="KW-0378">Hydrolase</keyword>
<evidence type="ECO:0000256" key="1">
    <source>
        <dbReference type="ARBA" id="ARBA00022801"/>
    </source>
</evidence>
<proteinExistence type="predicted"/>
<dbReference type="SUPFAM" id="SSF54637">
    <property type="entry name" value="Thioesterase/thiol ester dehydrase-isomerase"/>
    <property type="match status" value="1"/>
</dbReference>
<accession>A0ABU5DL54</accession>
<dbReference type="InterPro" id="IPR003736">
    <property type="entry name" value="PAAI_dom"/>
</dbReference>
<dbReference type="Proteomes" id="UP001285263">
    <property type="component" value="Unassembled WGS sequence"/>
</dbReference>
<dbReference type="Gene3D" id="3.10.129.10">
    <property type="entry name" value="Hotdog Thioesterase"/>
    <property type="match status" value="1"/>
</dbReference>
<dbReference type="RefSeq" id="WP_320423721.1">
    <property type="nucleotide sequence ID" value="NZ_JAXCLA010000004.1"/>
</dbReference>
<dbReference type="EC" id="3.1.2.-" evidence="3"/>
<reference evidence="3 4" key="1">
    <citation type="submission" date="2023-11" db="EMBL/GenBank/DDBJ databases">
        <title>Paucibacter sp. nov., isolated from fresh soil in Korea.</title>
        <authorList>
            <person name="Le N.T.T."/>
        </authorList>
    </citation>
    <scope>NUCLEOTIDE SEQUENCE [LARGE SCALE GENOMIC DNA]</scope>
    <source>
        <strain evidence="3 4">R3-3</strain>
    </source>
</reference>
<keyword evidence="4" id="KW-1185">Reference proteome</keyword>
<protein>
    <submittedName>
        <fullName evidence="3">PaaI family thioesterase</fullName>
        <ecNumber evidence="3">3.1.2.-</ecNumber>
    </submittedName>
</protein>
<dbReference type="GO" id="GO:0016787">
    <property type="term" value="F:hydrolase activity"/>
    <property type="evidence" value="ECO:0007669"/>
    <property type="project" value="UniProtKB-KW"/>
</dbReference>
<dbReference type="NCBIfam" id="TIGR00369">
    <property type="entry name" value="unchar_dom_1"/>
    <property type="match status" value="1"/>
</dbReference>
<name>A0ABU5DL54_9BURK</name>
<dbReference type="PANTHER" id="PTHR43240:SF1">
    <property type="entry name" value="BLR5584 PROTEIN"/>
    <property type="match status" value="1"/>
</dbReference>
<gene>
    <name evidence="3" type="ORF">SNE35_15005</name>
</gene>
<dbReference type="CDD" id="cd03443">
    <property type="entry name" value="PaaI_thioesterase"/>
    <property type="match status" value="1"/>
</dbReference>
<evidence type="ECO:0000313" key="3">
    <source>
        <dbReference type="EMBL" id="MDY0745827.1"/>
    </source>
</evidence>
<dbReference type="InterPro" id="IPR029069">
    <property type="entry name" value="HotDog_dom_sf"/>
</dbReference>
<organism evidence="3 4">
    <name type="scientific">Roseateles agri</name>
    <dbReference type="NCBI Taxonomy" id="3098619"/>
    <lineage>
        <taxon>Bacteria</taxon>
        <taxon>Pseudomonadati</taxon>
        <taxon>Pseudomonadota</taxon>
        <taxon>Betaproteobacteria</taxon>
        <taxon>Burkholderiales</taxon>
        <taxon>Sphaerotilaceae</taxon>
        <taxon>Roseateles</taxon>
    </lineage>
</organism>